<dbReference type="RefSeq" id="WP_114125128.1">
    <property type="nucleotide sequence ID" value="NZ_QOUI01000001.1"/>
</dbReference>
<reference evidence="1 2" key="1">
    <citation type="submission" date="2018-07" db="EMBL/GenBank/DDBJ databases">
        <title>Desertimonas flava gen. nov. sp. nov.</title>
        <authorList>
            <person name="Liu S."/>
        </authorList>
    </citation>
    <scope>NUCLEOTIDE SEQUENCE [LARGE SCALE GENOMIC DNA]</scope>
    <source>
        <strain evidence="1 2">16Sb5-5</strain>
    </source>
</reference>
<protein>
    <submittedName>
        <fullName evidence="1">GTP-binding protein</fullName>
    </submittedName>
</protein>
<gene>
    <name evidence="1" type="ORF">DT076_03170</name>
</gene>
<sequence length="191" mass="21335">MTERRPDTSPEVVFVGGVPGAGKSTVLRRLPATPGTTVLDPEQVTAALRARLGPAVPYRWLRPVVHAVQYLRVLGHLLAPRPDLRRLLVHDTATRPWLRHLEAQLARRCGWRTTLVLIETSRAEALAGQRARGRVLDPRRFDGHWERWLRLRAQLGADPVVPPQPPWDRVVLTTRVGAPDVLRSQPTALGA</sequence>
<dbReference type="InterPro" id="IPR027417">
    <property type="entry name" value="P-loop_NTPase"/>
</dbReference>
<evidence type="ECO:0000313" key="2">
    <source>
        <dbReference type="Proteomes" id="UP000252770"/>
    </source>
</evidence>
<dbReference type="SUPFAM" id="SSF52540">
    <property type="entry name" value="P-loop containing nucleoside triphosphate hydrolases"/>
    <property type="match status" value="1"/>
</dbReference>
<dbReference type="AlphaFoldDB" id="A0A367Z0L2"/>
<organism evidence="1 2">
    <name type="scientific">Desertihabitans brevis</name>
    <dbReference type="NCBI Taxonomy" id="2268447"/>
    <lineage>
        <taxon>Bacteria</taxon>
        <taxon>Bacillati</taxon>
        <taxon>Actinomycetota</taxon>
        <taxon>Actinomycetes</taxon>
        <taxon>Propionibacteriales</taxon>
        <taxon>Propionibacteriaceae</taxon>
        <taxon>Desertihabitans</taxon>
    </lineage>
</organism>
<name>A0A367Z0L2_9ACTN</name>
<dbReference type="Pfam" id="PF13671">
    <property type="entry name" value="AAA_33"/>
    <property type="match status" value="1"/>
</dbReference>
<dbReference type="Proteomes" id="UP000252770">
    <property type="component" value="Unassembled WGS sequence"/>
</dbReference>
<keyword evidence="2" id="KW-1185">Reference proteome</keyword>
<dbReference type="Gene3D" id="3.40.50.300">
    <property type="entry name" value="P-loop containing nucleotide triphosphate hydrolases"/>
    <property type="match status" value="1"/>
</dbReference>
<dbReference type="EMBL" id="QOUI01000001">
    <property type="protein sequence ID" value="RCK71427.1"/>
    <property type="molecule type" value="Genomic_DNA"/>
</dbReference>
<accession>A0A367Z0L2</accession>
<proteinExistence type="predicted"/>
<evidence type="ECO:0000313" key="1">
    <source>
        <dbReference type="EMBL" id="RCK71427.1"/>
    </source>
</evidence>
<comment type="caution">
    <text evidence="1">The sequence shown here is derived from an EMBL/GenBank/DDBJ whole genome shotgun (WGS) entry which is preliminary data.</text>
</comment>